<evidence type="ECO:0000256" key="17">
    <source>
        <dbReference type="ARBA" id="ARBA00077502"/>
    </source>
</evidence>
<dbReference type="InterPro" id="IPR000608">
    <property type="entry name" value="UBC"/>
</dbReference>
<dbReference type="PROSITE" id="PS00183">
    <property type="entry name" value="UBC_1"/>
    <property type="match status" value="1"/>
</dbReference>
<evidence type="ECO:0000256" key="1">
    <source>
        <dbReference type="ARBA" id="ARBA00000707"/>
    </source>
</evidence>
<dbReference type="FunFam" id="3.10.110.10:FF:000078">
    <property type="entry name" value="ubiquitin-conjugating enzyme E2 H isoform X2"/>
    <property type="match status" value="1"/>
</dbReference>
<comment type="subunit">
    <text evidence="14">Interacts with MAEA and WDR26, components of the CTLH complex that contains GID4, RANBP9 and/or RANBP10, MKLN1, MAEA, RMND5A (or alternatively its paralog RMND5B), GID8, ARMC8, WDR26 and YPEL5.</text>
</comment>
<evidence type="ECO:0000256" key="19">
    <source>
        <dbReference type="ARBA" id="ARBA00082119"/>
    </source>
</evidence>
<feature type="domain" description="USP" evidence="23">
    <location>
        <begin position="717"/>
        <end position="1144"/>
    </location>
</feature>
<dbReference type="GO" id="GO:0005634">
    <property type="term" value="C:nucleus"/>
    <property type="evidence" value="ECO:0007669"/>
    <property type="project" value="UniProtKB-SubCell"/>
</dbReference>
<keyword evidence="10" id="KW-0067">ATP-binding</keyword>
<comment type="catalytic activity">
    <reaction evidence="1">
        <text>Thiol-dependent hydrolysis of ester, thioester, amide, peptide and isopeptide bonds formed by the C-terminal Gly of ubiquitin (a 76-residue protein attached to proteins as an intracellular targeting signal).</text>
        <dbReference type="EC" id="3.4.19.12"/>
    </reaction>
</comment>
<keyword evidence="4" id="KW-0645">Protease</keyword>
<evidence type="ECO:0000259" key="23">
    <source>
        <dbReference type="PROSITE" id="PS50235"/>
    </source>
</evidence>
<evidence type="ECO:0000313" key="24">
    <source>
        <dbReference type="EMBL" id="TID18622.1"/>
    </source>
</evidence>
<evidence type="ECO:0000256" key="13">
    <source>
        <dbReference type="ARBA" id="ARBA00060202"/>
    </source>
</evidence>
<evidence type="ECO:0000256" key="20">
    <source>
        <dbReference type="PROSITE-ProRule" id="PRU10133"/>
    </source>
</evidence>
<dbReference type="GO" id="GO:0005829">
    <property type="term" value="C:cytosol"/>
    <property type="evidence" value="ECO:0007669"/>
    <property type="project" value="TreeGrafter"/>
</dbReference>
<dbReference type="PANTHER" id="PTHR24006">
    <property type="entry name" value="UBIQUITIN CARBOXYL-TERMINAL HYDROLASE"/>
    <property type="match status" value="1"/>
</dbReference>
<evidence type="ECO:0000256" key="3">
    <source>
        <dbReference type="ARBA" id="ARBA00012759"/>
    </source>
</evidence>
<dbReference type="InterPro" id="IPR001394">
    <property type="entry name" value="Peptidase_C19_UCH"/>
</dbReference>
<evidence type="ECO:0000313" key="25">
    <source>
        <dbReference type="Proteomes" id="UP000307173"/>
    </source>
</evidence>
<keyword evidence="6" id="KW-0547">Nucleotide-binding</keyword>
<evidence type="ECO:0000256" key="12">
    <source>
        <dbReference type="ARBA" id="ARBA00022990"/>
    </source>
</evidence>
<dbReference type="InterPro" id="IPR028889">
    <property type="entry name" value="USP"/>
</dbReference>
<dbReference type="Gene3D" id="3.90.70.10">
    <property type="entry name" value="Cysteine proteinases"/>
    <property type="match status" value="1"/>
</dbReference>
<keyword evidence="25" id="KW-1185">Reference proteome</keyword>
<evidence type="ECO:0000256" key="9">
    <source>
        <dbReference type="ARBA" id="ARBA00022807"/>
    </source>
</evidence>
<dbReference type="GO" id="GO:0004842">
    <property type="term" value="F:ubiquitin-protein transferase activity"/>
    <property type="evidence" value="ECO:0007669"/>
    <property type="project" value="UniProtKB-ARBA"/>
</dbReference>
<dbReference type="InterPro" id="IPR016135">
    <property type="entry name" value="UBQ-conjugating_enzyme/RWD"/>
</dbReference>
<comment type="function">
    <text evidence="13">Accepts ubiquitin from the E1 complex and catalyzes its covalent attachment to other proteins. E2 ubiquitin conjugating enzyme that transfers ubiquitin to MAEA, a core component of the CTLH E3 ubiquitin-protein ligase complex. In vitro catalyzes 'Lys-11'- and 'Lys-48'-linked polyubiquitination. Capable, in vitro, to ubiquitinate histone H2A.</text>
</comment>
<sequence length="1146" mass="132056">MNSQNRRIEMDVRKLLMSGFDVALVNDNLREFYVCLPGPEDSPYEGGLWKLHVELPEQYPYKSPSIGFETKIFHPNIDESSGSVCLDVINQTWSPMFTLIHVFETFIPQLLNYPNASDPLNGDASSLYLSDREEYIEKVKEYVLLYANKDRVLKQFRQENGIESDTDDDYDVDDVDGFDEAIDGKIEVKENSEINKEKAHDIDSDCDEDMNDESEDEYVRDYDDDNSLENIIFEQEMTALDRPTKVQRRISLQTTKRDAQQIIPPDTIHSIVEHQIRMYRLKSAKFDQVYKNELDLLKLNKITSDWIYVASNYCVFLADIDPTLCAEMAIELFAAFYLILKLAFKGLTDFEYNNLPTADKGHINIFYQNFNELLKNPKAPYFSIVVSETDKLLRNNQYDSKKYEKNKAFKRLSLDPKLAHSFQSPSDLYPQFGDDEDEETDSDEEFNFNLINSDSDKHSLEMSPRLPDSGSDDSQNSCSPLKIIDGPSLNSLNTSSVVLININNQNIKSRNRKIITINPAFVKDSKFYEQYVFPLITPYMKVILLSESSHITHLELSVSKILYKAHFQNLFWLEGGLKTFMQYCTSSSTTQNIAPKIPSINEFSQFNFENANNRTTQSHSIIPPIPKAKPLLTTTMNNHFLNDSSKPSHSTIDVEYQKQLNSTENKLTKNFNRPQMSLPISSLPLAPSQGITTVSHGSLPVPPLTYSEMKLHFKPLVTLRNMGSTCYINSLIQCLFSLNEFRNFFVDDDMIKMYLMNLKTTRLPLTSVFHELFNTFYQKSPSGSLPPLIDMNRFLSVIAKLNPSLSIPNEQQDTSQFLYFILDELHTELKLNAESASNLGFTQVDSSNFESEEYNDWKIKTWQKEGFSLIQNLFSIKESVVMKCERCGYKSIRYDTSVMIHLSLKESSTSLLDIIMRNFYSEEMSERLGNAWACDGCKKAENDLGKLQQKLETLYESKMEKEKLSEKEVSKEKKKRHFFKFANKHANNNPNLLTSEDLTSSMSDFNAIDQQLTEYEKSEYNRLAEIFTKEKVAFRSVELIELPKILVFCLSVFNTNGSDAKTTLKNLQFPEILDMSFSKCKKRYKLNSWIDHWGSNSHSGHYTATINFEGDKWITCDDDRLGNPSKKTGNVKDSNVYLLFYELYDA</sequence>
<protein>
    <recommendedName>
        <fullName evidence="15">Ubiquitin-conjugating enzyme E2 H</fullName>
        <ecNumber evidence="3">3.4.19.12</ecNumber>
    </recommendedName>
    <alternativeName>
        <fullName evidence="18">(E3-independent) E2 ubiquitin-conjugating enzyme H</fullName>
    </alternativeName>
    <alternativeName>
        <fullName evidence="16">E2 ubiquitin-conjugating enzyme H</fullName>
    </alternativeName>
    <alternativeName>
        <fullName evidence="19">Ubiquitin carrier protein H</fullName>
    </alternativeName>
    <alternativeName>
        <fullName evidence="17">Ubiquitin-protein ligase H</fullName>
    </alternativeName>
</protein>
<feature type="active site" description="Glycyl thioester intermediate" evidence="20">
    <location>
        <position position="85"/>
    </location>
</feature>
<dbReference type="PROSITE" id="PS50127">
    <property type="entry name" value="UBC_2"/>
    <property type="match status" value="1"/>
</dbReference>
<evidence type="ECO:0000256" key="6">
    <source>
        <dbReference type="ARBA" id="ARBA00022741"/>
    </source>
</evidence>
<dbReference type="SMART" id="SM00212">
    <property type="entry name" value="UBCc"/>
    <property type="match status" value="1"/>
</dbReference>
<dbReference type="EMBL" id="SELW01000609">
    <property type="protein sequence ID" value="TID18622.1"/>
    <property type="molecule type" value="Genomic_DNA"/>
</dbReference>
<proteinExistence type="inferred from homology"/>
<dbReference type="InterPro" id="IPR023313">
    <property type="entry name" value="UBQ-conjugating_AS"/>
</dbReference>
<feature type="region of interest" description="Disordered" evidence="21">
    <location>
        <begin position="421"/>
        <end position="477"/>
    </location>
</feature>
<accession>A0A4T0WXN5</accession>
<dbReference type="PROSITE" id="PS50235">
    <property type="entry name" value="USP_3"/>
    <property type="match status" value="1"/>
</dbReference>
<evidence type="ECO:0000256" key="5">
    <source>
        <dbReference type="ARBA" id="ARBA00022679"/>
    </source>
</evidence>
<dbReference type="CDD" id="cd02257">
    <property type="entry name" value="Peptidase_C19"/>
    <property type="match status" value="1"/>
</dbReference>
<dbReference type="PANTHER" id="PTHR24006:SF722">
    <property type="entry name" value="UBIQUITIN CARBOXYL-TERMINAL HYDROLASE 48"/>
    <property type="match status" value="1"/>
</dbReference>
<keyword evidence="8" id="KW-0378">Hydrolase</keyword>
<evidence type="ECO:0000259" key="22">
    <source>
        <dbReference type="PROSITE" id="PS50127"/>
    </source>
</evidence>
<dbReference type="GO" id="GO:0004843">
    <property type="term" value="F:cysteine-type deubiquitinase activity"/>
    <property type="evidence" value="ECO:0007669"/>
    <property type="project" value="UniProtKB-EC"/>
</dbReference>
<evidence type="ECO:0000256" key="21">
    <source>
        <dbReference type="SAM" id="MobiDB-lite"/>
    </source>
</evidence>
<evidence type="ECO:0000256" key="11">
    <source>
        <dbReference type="ARBA" id="ARBA00022843"/>
    </source>
</evidence>
<gene>
    <name evidence="24" type="ORF">CANINC_003872</name>
</gene>
<keyword evidence="12" id="KW-0007">Acetylation</keyword>
<keyword evidence="9" id="KW-0788">Thiol protease</keyword>
<comment type="caution">
    <text evidence="24">The sequence shown here is derived from an EMBL/GenBank/DDBJ whole genome shotgun (WGS) entry which is preliminary data.</text>
</comment>
<evidence type="ECO:0000256" key="10">
    <source>
        <dbReference type="ARBA" id="ARBA00022840"/>
    </source>
</evidence>
<evidence type="ECO:0000256" key="2">
    <source>
        <dbReference type="ARBA" id="ARBA00009085"/>
    </source>
</evidence>
<dbReference type="EC" id="3.4.19.12" evidence="3"/>
<name>A0A4T0WXN5_9ASCO</name>
<dbReference type="SUPFAM" id="SSF54001">
    <property type="entry name" value="Cysteine proteinases"/>
    <property type="match status" value="1"/>
</dbReference>
<dbReference type="GO" id="GO:0005524">
    <property type="term" value="F:ATP binding"/>
    <property type="evidence" value="ECO:0007669"/>
    <property type="project" value="UniProtKB-KW"/>
</dbReference>
<dbReference type="InterPro" id="IPR050164">
    <property type="entry name" value="Peptidase_C19"/>
</dbReference>
<dbReference type="SUPFAM" id="SSF54495">
    <property type="entry name" value="UBC-like"/>
    <property type="match status" value="1"/>
</dbReference>
<evidence type="ECO:0000256" key="16">
    <source>
        <dbReference type="ARBA" id="ARBA00076312"/>
    </source>
</evidence>
<comment type="similarity">
    <text evidence="2">Belongs to the peptidase C19 family.</text>
</comment>
<keyword evidence="7" id="KW-0833">Ubl conjugation pathway</keyword>
<dbReference type="InterPro" id="IPR038765">
    <property type="entry name" value="Papain-like_cys_pep_sf"/>
</dbReference>
<dbReference type="OrthoDB" id="292964at2759"/>
<dbReference type="Pfam" id="PF00179">
    <property type="entry name" value="UQ_con"/>
    <property type="match status" value="1"/>
</dbReference>
<dbReference type="AlphaFoldDB" id="A0A4T0WXN5"/>
<dbReference type="Gene3D" id="3.10.110.10">
    <property type="entry name" value="Ubiquitin Conjugating Enzyme"/>
    <property type="match status" value="1"/>
</dbReference>
<dbReference type="CDD" id="cd23797">
    <property type="entry name" value="UBCc_UBE2H"/>
    <property type="match status" value="1"/>
</dbReference>
<evidence type="ECO:0000256" key="4">
    <source>
        <dbReference type="ARBA" id="ARBA00022670"/>
    </source>
</evidence>
<keyword evidence="5" id="KW-0808">Transferase</keyword>
<evidence type="ECO:0000256" key="8">
    <source>
        <dbReference type="ARBA" id="ARBA00022801"/>
    </source>
</evidence>
<feature type="domain" description="UBC core" evidence="22">
    <location>
        <begin position="3"/>
        <end position="148"/>
    </location>
</feature>
<evidence type="ECO:0000256" key="7">
    <source>
        <dbReference type="ARBA" id="ARBA00022786"/>
    </source>
</evidence>
<evidence type="ECO:0000256" key="18">
    <source>
        <dbReference type="ARBA" id="ARBA00078369"/>
    </source>
</evidence>
<reference evidence="24 25" key="1">
    <citation type="journal article" date="2019" name="Front. Genet.">
        <title>Whole-Genome Sequencing of the Opportunistic Yeast Pathogen Candida inconspicua Uncovers Its Hybrid Origin.</title>
        <authorList>
            <person name="Mixao V."/>
            <person name="Hansen A.P."/>
            <person name="Saus E."/>
            <person name="Boekhout T."/>
            <person name="Lass-Florl C."/>
            <person name="Gabaldon T."/>
        </authorList>
    </citation>
    <scope>NUCLEOTIDE SEQUENCE [LARGE SCALE GENOMIC DNA]</scope>
    <source>
        <strain evidence="24 25">CBS 180</strain>
    </source>
</reference>
<evidence type="ECO:0000256" key="15">
    <source>
        <dbReference type="ARBA" id="ARBA00072436"/>
    </source>
</evidence>
<keyword evidence="11" id="KW-0832">Ubl conjugation</keyword>
<dbReference type="GO" id="GO:0016579">
    <property type="term" value="P:protein deubiquitination"/>
    <property type="evidence" value="ECO:0007669"/>
    <property type="project" value="InterPro"/>
</dbReference>
<evidence type="ECO:0000256" key="14">
    <source>
        <dbReference type="ARBA" id="ARBA00063081"/>
    </source>
</evidence>
<organism evidence="24 25">
    <name type="scientific">Pichia inconspicua</name>
    <dbReference type="NCBI Taxonomy" id="52247"/>
    <lineage>
        <taxon>Eukaryota</taxon>
        <taxon>Fungi</taxon>
        <taxon>Dikarya</taxon>
        <taxon>Ascomycota</taxon>
        <taxon>Saccharomycotina</taxon>
        <taxon>Pichiomycetes</taxon>
        <taxon>Pichiales</taxon>
        <taxon>Pichiaceae</taxon>
        <taxon>Pichia</taxon>
    </lineage>
</organism>
<dbReference type="Pfam" id="PF00443">
    <property type="entry name" value="UCH"/>
    <property type="match status" value="1"/>
</dbReference>
<dbReference type="STRING" id="52247.A0A4T0WXN5"/>
<dbReference type="Proteomes" id="UP000307173">
    <property type="component" value="Unassembled WGS sequence"/>
</dbReference>
<feature type="compositionally biased region" description="Acidic residues" evidence="21">
    <location>
        <begin position="433"/>
        <end position="446"/>
    </location>
</feature>
<dbReference type="GO" id="GO:0006508">
    <property type="term" value="P:proteolysis"/>
    <property type="evidence" value="ECO:0007669"/>
    <property type="project" value="UniProtKB-KW"/>
</dbReference>